<reference evidence="2" key="2">
    <citation type="journal article" date="2015" name="Data Brief">
        <title>Shoot transcriptome of the giant reed, Arundo donax.</title>
        <authorList>
            <person name="Barrero R.A."/>
            <person name="Guerrero F.D."/>
            <person name="Moolhuijzen P."/>
            <person name="Goolsby J.A."/>
            <person name="Tidwell J."/>
            <person name="Bellgard S.E."/>
            <person name="Bellgard M.I."/>
        </authorList>
    </citation>
    <scope>NUCLEOTIDE SEQUENCE</scope>
    <source>
        <tissue evidence="2">Shoot tissue taken approximately 20 cm above the soil surface</tissue>
    </source>
</reference>
<dbReference type="AlphaFoldDB" id="A0A0A9R0C5"/>
<sequence length="58" mass="5830">MVDLKLRSLCHLLIGTLPLPGKHPASGYNPIQAASATPRAASADSAAPTAAPARMPPG</sequence>
<feature type="compositionally biased region" description="Low complexity" evidence="1">
    <location>
        <begin position="33"/>
        <end position="58"/>
    </location>
</feature>
<accession>A0A0A9R0C5</accession>
<dbReference type="EMBL" id="GBRH01194397">
    <property type="protein sequence ID" value="JAE03499.1"/>
    <property type="molecule type" value="Transcribed_RNA"/>
</dbReference>
<name>A0A0A9R0C5_ARUDO</name>
<organism evidence="2">
    <name type="scientific">Arundo donax</name>
    <name type="common">Giant reed</name>
    <name type="synonym">Donax arundinaceus</name>
    <dbReference type="NCBI Taxonomy" id="35708"/>
    <lineage>
        <taxon>Eukaryota</taxon>
        <taxon>Viridiplantae</taxon>
        <taxon>Streptophyta</taxon>
        <taxon>Embryophyta</taxon>
        <taxon>Tracheophyta</taxon>
        <taxon>Spermatophyta</taxon>
        <taxon>Magnoliopsida</taxon>
        <taxon>Liliopsida</taxon>
        <taxon>Poales</taxon>
        <taxon>Poaceae</taxon>
        <taxon>PACMAD clade</taxon>
        <taxon>Arundinoideae</taxon>
        <taxon>Arundineae</taxon>
        <taxon>Arundo</taxon>
    </lineage>
</organism>
<protein>
    <submittedName>
        <fullName evidence="2">Uncharacterized protein</fullName>
    </submittedName>
</protein>
<evidence type="ECO:0000313" key="2">
    <source>
        <dbReference type="EMBL" id="JAE03499.1"/>
    </source>
</evidence>
<proteinExistence type="predicted"/>
<evidence type="ECO:0000256" key="1">
    <source>
        <dbReference type="SAM" id="MobiDB-lite"/>
    </source>
</evidence>
<feature type="region of interest" description="Disordered" evidence="1">
    <location>
        <begin position="18"/>
        <end position="58"/>
    </location>
</feature>
<reference evidence="2" key="1">
    <citation type="submission" date="2014-09" db="EMBL/GenBank/DDBJ databases">
        <authorList>
            <person name="Magalhaes I.L.F."/>
            <person name="Oliveira U."/>
            <person name="Santos F.R."/>
            <person name="Vidigal T.H.D.A."/>
            <person name="Brescovit A.D."/>
            <person name="Santos A.J."/>
        </authorList>
    </citation>
    <scope>NUCLEOTIDE SEQUENCE</scope>
    <source>
        <tissue evidence="2">Shoot tissue taken approximately 20 cm above the soil surface</tissue>
    </source>
</reference>